<dbReference type="GO" id="GO:0005794">
    <property type="term" value="C:Golgi apparatus"/>
    <property type="evidence" value="ECO:0007669"/>
    <property type="project" value="TreeGrafter"/>
</dbReference>
<dbReference type="EMBL" id="KZ308169">
    <property type="protein sequence ID" value="KAG8223642.1"/>
    <property type="molecule type" value="Genomic_DNA"/>
</dbReference>
<accession>A0A8K0NVX8</accession>
<comment type="caution">
    <text evidence="5">The sequence shown here is derived from an EMBL/GenBank/DDBJ whole genome shotgun (WGS) entry which is preliminary data.</text>
</comment>
<reference evidence="5" key="2">
    <citation type="submission" date="2017-10" db="EMBL/GenBank/DDBJ databases">
        <title>Ladona fulva Genome sequencing and assembly.</title>
        <authorList>
            <person name="Murali S."/>
            <person name="Richards S."/>
            <person name="Bandaranaike D."/>
            <person name="Bellair M."/>
            <person name="Blankenburg K."/>
            <person name="Chao H."/>
            <person name="Dinh H."/>
            <person name="Doddapaneni H."/>
            <person name="Dugan-Rocha S."/>
            <person name="Elkadiri S."/>
            <person name="Gnanaolivu R."/>
            <person name="Hernandez B."/>
            <person name="Skinner E."/>
            <person name="Javaid M."/>
            <person name="Lee S."/>
            <person name="Li M."/>
            <person name="Ming W."/>
            <person name="Munidasa M."/>
            <person name="Muniz J."/>
            <person name="Nguyen L."/>
            <person name="Hughes D."/>
            <person name="Osuji N."/>
            <person name="Pu L.-L."/>
            <person name="Puazo M."/>
            <person name="Qu C."/>
            <person name="Quiroz J."/>
            <person name="Raj R."/>
            <person name="Weissenberger G."/>
            <person name="Xin Y."/>
            <person name="Zou X."/>
            <person name="Han Y."/>
            <person name="Worley K."/>
            <person name="Muzny D."/>
            <person name="Gibbs R."/>
        </authorList>
    </citation>
    <scope>NUCLEOTIDE SEQUENCE</scope>
    <source>
        <strain evidence="5">Sampled in the wild</strain>
    </source>
</reference>
<gene>
    <name evidence="5" type="ORF">J437_LFUL009077</name>
</gene>
<comment type="similarity">
    <text evidence="1">Belongs to the dymeclin family.</text>
</comment>
<dbReference type="PANTHER" id="PTHR12895:SF9">
    <property type="entry name" value="DYMECLIN"/>
    <property type="match status" value="1"/>
</dbReference>
<dbReference type="Proteomes" id="UP000792457">
    <property type="component" value="Unassembled WGS sequence"/>
</dbReference>
<evidence type="ECO:0000313" key="5">
    <source>
        <dbReference type="EMBL" id="KAG8223642.1"/>
    </source>
</evidence>
<evidence type="ECO:0000256" key="1">
    <source>
        <dbReference type="ARBA" id="ARBA00010603"/>
    </source>
</evidence>
<sequence>MAKDVSMKKNVIPSIEFETLYNTLCSTLTDDQTTLLLYLLIHRNPHFRTYLMARSDIEGLVVPILKTLYNAPDSNSHHIYMSLIILLILSEDDLFNKTVHETKLKGVSWYTERSISEISLGGLLVLVVIRTIQYNMLKMRDKYLHTNCLAALANMSGQFRSLHPYVSQRLVSLFETLAKKYIRLAALVKSQMKQKTSEGNGSIALEMHESEELDGNCRVEVTTSDLVQDLNVLEEVLRMVLEILNCSLTTQLPYNPNLVYALLYKREIFEPFRSQPAFQDVVQNIETVIFYFSNKLEQLNSDLSVDEVLETIQKGATLWPKDRLKERNFSSVTKCKICKHMSLLILNCFWKRWQ</sequence>
<dbReference type="InterPro" id="IPR019142">
    <property type="entry name" value="Dymeclin"/>
</dbReference>
<reference evidence="5" key="1">
    <citation type="submission" date="2013-04" db="EMBL/GenBank/DDBJ databases">
        <authorList>
            <person name="Qu J."/>
            <person name="Murali S.C."/>
            <person name="Bandaranaike D."/>
            <person name="Bellair M."/>
            <person name="Blankenburg K."/>
            <person name="Chao H."/>
            <person name="Dinh H."/>
            <person name="Doddapaneni H."/>
            <person name="Downs B."/>
            <person name="Dugan-Rocha S."/>
            <person name="Elkadiri S."/>
            <person name="Gnanaolivu R.D."/>
            <person name="Hernandez B."/>
            <person name="Javaid M."/>
            <person name="Jayaseelan J.C."/>
            <person name="Lee S."/>
            <person name="Li M."/>
            <person name="Ming W."/>
            <person name="Munidasa M."/>
            <person name="Muniz J."/>
            <person name="Nguyen L."/>
            <person name="Ongeri F."/>
            <person name="Osuji N."/>
            <person name="Pu L.-L."/>
            <person name="Puazo M."/>
            <person name="Qu C."/>
            <person name="Quiroz J."/>
            <person name="Raj R."/>
            <person name="Weissenberger G."/>
            <person name="Xin Y."/>
            <person name="Zou X."/>
            <person name="Han Y."/>
            <person name="Richards S."/>
            <person name="Worley K."/>
            <person name="Muzny D."/>
            <person name="Gibbs R."/>
        </authorList>
    </citation>
    <scope>NUCLEOTIDE SEQUENCE</scope>
    <source>
        <strain evidence="5">Sampled in the wild</strain>
    </source>
</reference>
<evidence type="ECO:0000313" key="6">
    <source>
        <dbReference type="Proteomes" id="UP000792457"/>
    </source>
</evidence>
<dbReference type="Pfam" id="PF09742">
    <property type="entry name" value="Dymeclin"/>
    <property type="match status" value="1"/>
</dbReference>
<dbReference type="OrthoDB" id="10253409at2759"/>
<proteinExistence type="inferred from homology"/>
<organism evidence="5 6">
    <name type="scientific">Ladona fulva</name>
    <name type="common">Scarce chaser dragonfly</name>
    <name type="synonym">Libellula fulva</name>
    <dbReference type="NCBI Taxonomy" id="123851"/>
    <lineage>
        <taxon>Eukaryota</taxon>
        <taxon>Metazoa</taxon>
        <taxon>Ecdysozoa</taxon>
        <taxon>Arthropoda</taxon>
        <taxon>Hexapoda</taxon>
        <taxon>Insecta</taxon>
        <taxon>Pterygota</taxon>
        <taxon>Palaeoptera</taxon>
        <taxon>Odonata</taxon>
        <taxon>Epiprocta</taxon>
        <taxon>Anisoptera</taxon>
        <taxon>Libelluloidea</taxon>
        <taxon>Libellulidae</taxon>
        <taxon>Ladona</taxon>
    </lineage>
</organism>
<dbReference type="AlphaFoldDB" id="A0A8K0NVX8"/>
<evidence type="ECO:0000256" key="4">
    <source>
        <dbReference type="ARBA" id="ARBA00023288"/>
    </source>
</evidence>
<keyword evidence="4" id="KW-0449">Lipoprotein</keyword>
<dbReference type="GO" id="GO:0007030">
    <property type="term" value="P:Golgi organization"/>
    <property type="evidence" value="ECO:0007669"/>
    <property type="project" value="TreeGrafter"/>
</dbReference>
<protein>
    <recommendedName>
        <fullName evidence="2">Dymeclin</fullName>
    </recommendedName>
</protein>
<evidence type="ECO:0000256" key="2">
    <source>
        <dbReference type="ARBA" id="ARBA00015736"/>
    </source>
</evidence>
<keyword evidence="6" id="KW-1185">Reference proteome</keyword>
<dbReference type="PANTHER" id="PTHR12895">
    <property type="entry name" value="DYMECLIN"/>
    <property type="match status" value="1"/>
</dbReference>
<keyword evidence="3" id="KW-0519">Myristate</keyword>
<evidence type="ECO:0000256" key="3">
    <source>
        <dbReference type="ARBA" id="ARBA00022707"/>
    </source>
</evidence>
<name>A0A8K0NVX8_LADFU</name>